<dbReference type="AlphaFoldDB" id="A0A483I7G1"/>
<reference evidence="1" key="1">
    <citation type="submission" date="2019-01" db="EMBL/GenBank/DDBJ databases">
        <authorList>
            <person name="Lista F."/>
            <person name="Anselmo A."/>
        </authorList>
    </citation>
    <scope>NUCLEOTIDE SEQUENCE</scope>
    <source>
        <strain evidence="1">11S</strain>
    </source>
</reference>
<evidence type="ECO:0000313" key="1">
    <source>
        <dbReference type="EMBL" id="TCX28055.1"/>
    </source>
</evidence>
<proteinExistence type="predicted"/>
<gene>
    <name evidence="1" type="ORF">ETE67_24940</name>
</gene>
<dbReference type="EMBL" id="SDCL01000037">
    <property type="protein sequence ID" value="TCX28055.1"/>
    <property type="molecule type" value="Genomic_DNA"/>
</dbReference>
<protein>
    <submittedName>
        <fullName evidence="1">Uncharacterized protein</fullName>
    </submittedName>
</protein>
<name>A0A483I7G1_KLEPN</name>
<accession>A0A483I7G1</accession>
<sequence>MTQCAIKGHHLMPFLHAFTPEPGSSVILFVIIIAETGSEEGVYTPNHSSLRATANQLLLCNSRAGVTPPSTLKQFELLSV</sequence>
<comment type="caution">
    <text evidence="1">The sequence shown here is derived from an EMBL/GenBank/DDBJ whole genome shotgun (WGS) entry which is preliminary data.</text>
</comment>
<organism evidence="1">
    <name type="scientific">Klebsiella pneumoniae</name>
    <dbReference type="NCBI Taxonomy" id="573"/>
    <lineage>
        <taxon>Bacteria</taxon>
        <taxon>Pseudomonadati</taxon>
        <taxon>Pseudomonadota</taxon>
        <taxon>Gammaproteobacteria</taxon>
        <taxon>Enterobacterales</taxon>
        <taxon>Enterobacteriaceae</taxon>
        <taxon>Klebsiella/Raoultella group</taxon>
        <taxon>Klebsiella</taxon>
        <taxon>Klebsiella pneumoniae complex</taxon>
    </lineage>
</organism>